<dbReference type="EMBL" id="GBXM01008714">
    <property type="protein sequence ID" value="JAH99863.1"/>
    <property type="molecule type" value="Transcribed_RNA"/>
</dbReference>
<reference evidence="1" key="1">
    <citation type="submission" date="2014-11" db="EMBL/GenBank/DDBJ databases">
        <authorList>
            <person name="Amaro Gonzalez C."/>
        </authorList>
    </citation>
    <scope>NUCLEOTIDE SEQUENCE</scope>
</reference>
<sequence>MEVIGQALLCQQPVPLLS</sequence>
<proteinExistence type="predicted"/>
<dbReference type="AlphaFoldDB" id="A0A0E9XDV5"/>
<evidence type="ECO:0000313" key="1">
    <source>
        <dbReference type="EMBL" id="JAH99863.1"/>
    </source>
</evidence>
<organism evidence="1">
    <name type="scientific">Anguilla anguilla</name>
    <name type="common">European freshwater eel</name>
    <name type="synonym">Muraena anguilla</name>
    <dbReference type="NCBI Taxonomy" id="7936"/>
    <lineage>
        <taxon>Eukaryota</taxon>
        <taxon>Metazoa</taxon>
        <taxon>Chordata</taxon>
        <taxon>Craniata</taxon>
        <taxon>Vertebrata</taxon>
        <taxon>Euteleostomi</taxon>
        <taxon>Actinopterygii</taxon>
        <taxon>Neopterygii</taxon>
        <taxon>Teleostei</taxon>
        <taxon>Anguilliformes</taxon>
        <taxon>Anguillidae</taxon>
        <taxon>Anguilla</taxon>
    </lineage>
</organism>
<accession>A0A0E9XDV5</accession>
<name>A0A0E9XDV5_ANGAN</name>
<reference evidence="1" key="2">
    <citation type="journal article" date="2015" name="Fish Shellfish Immunol.">
        <title>Early steps in the European eel (Anguilla anguilla)-Vibrio vulnificus interaction in the gills: Role of the RtxA13 toxin.</title>
        <authorList>
            <person name="Callol A."/>
            <person name="Pajuelo D."/>
            <person name="Ebbesson L."/>
            <person name="Teles M."/>
            <person name="MacKenzie S."/>
            <person name="Amaro C."/>
        </authorList>
    </citation>
    <scope>NUCLEOTIDE SEQUENCE</scope>
</reference>
<protein>
    <submittedName>
        <fullName evidence="1">Uncharacterized protein</fullName>
    </submittedName>
</protein>